<feature type="compositionally biased region" description="Basic residues" evidence="1">
    <location>
        <begin position="44"/>
        <end position="55"/>
    </location>
</feature>
<dbReference type="Proteomes" id="UP001592581">
    <property type="component" value="Unassembled WGS sequence"/>
</dbReference>
<accession>A0ABV6XZZ8</accession>
<feature type="compositionally biased region" description="Gly residues" evidence="1">
    <location>
        <begin position="253"/>
        <end position="262"/>
    </location>
</feature>
<dbReference type="EMBL" id="JBEUKS010000018">
    <property type="protein sequence ID" value="MFC1443527.1"/>
    <property type="molecule type" value="Genomic_DNA"/>
</dbReference>
<feature type="region of interest" description="Disordered" evidence="1">
    <location>
        <begin position="1"/>
        <end position="68"/>
    </location>
</feature>
<dbReference type="SUPFAM" id="SSF88659">
    <property type="entry name" value="Sigma3 and sigma4 domains of RNA polymerase sigma factors"/>
    <property type="match status" value="1"/>
</dbReference>
<feature type="compositionally biased region" description="Basic and acidic residues" evidence="1">
    <location>
        <begin position="234"/>
        <end position="246"/>
    </location>
</feature>
<gene>
    <name evidence="2" type="ORF">ABUW04_35345</name>
</gene>
<evidence type="ECO:0000313" key="3">
    <source>
        <dbReference type="Proteomes" id="UP001592581"/>
    </source>
</evidence>
<dbReference type="RefSeq" id="WP_380568492.1">
    <property type="nucleotide sequence ID" value="NZ_JBEUKS010000018.1"/>
</dbReference>
<organism evidence="2 3">
    <name type="scientific">Streptacidiphilus jeojiensis</name>
    <dbReference type="NCBI Taxonomy" id="3229225"/>
    <lineage>
        <taxon>Bacteria</taxon>
        <taxon>Bacillati</taxon>
        <taxon>Actinomycetota</taxon>
        <taxon>Actinomycetes</taxon>
        <taxon>Kitasatosporales</taxon>
        <taxon>Streptomycetaceae</taxon>
        <taxon>Streptacidiphilus</taxon>
    </lineage>
</organism>
<keyword evidence="3" id="KW-1185">Reference proteome</keyword>
<feature type="region of interest" description="Disordered" evidence="1">
    <location>
        <begin position="226"/>
        <end position="262"/>
    </location>
</feature>
<evidence type="ECO:0000313" key="2">
    <source>
        <dbReference type="EMBL" id="MFC1443527.1"/>
    </source>
</evidence>
<evidence type="ECO:0000256" key="1">
    <source>
        <dbReference type="SAM" id="MobiDB-lite"/>
    </source>
</evidence>
<comment type="caution">
    <text evidence="2">The sequence shown here is derived from an EMBL/GenBank/DDBJ whole genome shotgun (WGS) entry which is preliminary data.</text>
</comment>
<sequence>MTTEECGREAGAAEWRITRAGGSRRDADPEDGAPASTLTIRRDPIRRKPIARNPHRPTPGAPMQPTAADPALRGTFLALLRSLATAHALDAEELEQQVWLRAAAERRRSDPGSRLRALTVQEFRRAREEARGRARDLEAAGLLAAARTAADAASPEALALGAEQGRELRAAIARLPARCPDLLAALLELPPMSYRELADELAMPRGSIGPTRSRCLACLRRLLTRQSTAGHPDPAGRPDPEGRPDPAGKSMIGRGGGMGSGL</sequence>
<reference evidence="2 3" key="1">
    <citation type="submission" date="2024-06" db="EMBL/GenBank/DDBJ databases">
        <authorList>
            <person name="Lee S.D."/>
        </authorList>
    </citation>
    <scope>NUCLEOTIDE SEQUENCE [LARGE SCALE GENOMIC DNA]</scope>
    <source>
        <strain evidence="2 3">N1-10</strain>
    </source>
</reference>
<evidence type="ECO:0008006" key="4">
    <source>
        <dbReference type="Google" id="ProtNLM"/>
    </source>
</evidence>
<dbReference type="InterPro" id="IPR013324">
    <property type="entry name" value="RNA_pol_sigma_r3/r4-like"/>
</dbReference>
<dbReference type="InterPro" id="IPR036388">
    <property type="entry name" value="WH-like_DNA-bd_sf"/>
</dbReference>
<name>A0ABV6XZZ8_9ACTN</name>
<proteinExistence type="predicted"/>
<dbReference type="Gene3D" id="1.10.10.10">
    <property type="entry name" value="Winged helix-like DNA-binding domain superfamily/Winged helix DNA-binding domain"/>
    <property type="match status" value="1"/>
</dbReference>
<protein>
    <recommendedName>
        <fullName evidence="4">Sigma-70 family RNA polymerase sigma factor</fullName>
    </recommendedName>
</protein>